<dbReference type="InterPro" id="IPR011009">
    <property type="entry name" value="Kinase-like_dom_sf"/>
</dbReference>
<dbReference type="GO" id="GO:0004672">
    <property type="term" value="F:protein kinase activity"/>
    <property type="evidence" value="ECO:0007669"/>
    <property type="project" value="InterPro"/>
</dbReference>
<evidence type="ECO:0000256" key="2">
    <source>
        <dbReference type="ARBA" id="ARBA00022614"/>
    </source>
</evidence>
<sequence length="689" mass="75841">MVCNYVCVNLAFVVFSAALISRCFGFTDPADVTALQDLYRALNNPLALKGWNGNDPCEESWTGIACSGSSVIHIQIQRLNLTGHLGSLLNNLQNLKQLDVSFNNILGEIPQGLPPNATHINMACNYFSENIPHSLSTMTKLAHLNLSHNFLYGPIGNVFTGLDNLKEMDLSYNNFTGDLPSSFGSLTTLDRLIGGNKFQTVDNSPPWAFPLDNVPLEHNTSRPPITQANAIENYAPIRVRKQKKKHISPGGIAFMVGTGTLLATGFALFIAIRLNKLYTKRLENYESDHSALPSCPISATKEDSTTAIDESLQIPPYNAASILGPRRLTSQPHKRTGEISRKSFSGRDRFNGRIKVYTVAEVQLVTNSFHEDNLLGEGSLGPVYRAEFPNNKVLAVKNINMAGMSFSEEEKFLDVVSTASRLKHPNIVSLKGYCLEHGQHLLVFEYVRNLTLDDALHSTAYKPLSWGTRLRIALGVGQALDYLHSTFSPPVAHGKLKATNVLLDENLMPCLTDCGLAILRPLTSNKAKNRASEIDIRDTGYSSPDHGQPGVGSTKSDIFAFGVLLLELLTGRKPFDGSRPREEHYLAKWASSRLHDSDSLEQMVDPAIKRTFSSKALSRYADIISLCLQPVKQFRPPMSEIVDNLVSFSQKLVSESGEADETELDPLDMSFHTTISRFNGSPALSYVSA</sequence>
<evidence type="ECO:0000259" key="12">
    <source>
        <dbReference type="PROSITE" id="PS50011"/>
    </source>
</evidence>
<reference evidence="14" key="1">
    <citation type="journal article" date="2015" name="Proc. Natl. Acad. Sci. U.S.A.">
        <title>Genome sequencing of adzuki bean (Vigna angularis) provides insight into high starch and low fat accumulation and domestication.</title>
        <authorList>
            <person name="Yang K."/>
            <person name="Tian Z."/>
            <person name="Chen C."/>
            <person name="Luo L."/>
            <person name="Zhao B."/>
            <person name="Wang Z."/>
            <person name="Yu L."/>
            <person name="Li Y."/>
            <person name="Sun Y."/>
            <person name="Li W."/>
            <person name="Chen Y."/>
            <person name="Li Y."/>
            <person name="Zhang Y."/>
            <person name="Ai D."/>
            <person name="Zhao J."/>
            <person name="Shang C."/>
            <person name="Ma Y."/>
            <person name="Wu B."/>
            <person name="Wang M."/>
            <person name="Gao L."/>
            <person name="Sun D."/>
            <person name="Zhang P."/>
            <person name="Guo F."/>
            <person name="Wang W."/>
            <person name="Li Y."/>
            <person name="Wang J."/>
            <person name="Varshney R.K."/>
            <person name="Wang J."/>
            <person name="Ling H.Q."/>
            <person name="Wan P."/>
        </authorList>
    </citation>
    <scope>NUCLEOTIDE SEQUENCE</scope>
    <source>
        <strain evidence="14">cv. Jingnong 6</strain>
    </source>
</reference>
<evidence type="ECO:0000256" key="5">
    <source>
        <dbReference type="ARBA" id="ARBA00022737"/>
    </source>
</evidence>
<dbReference type="GO" id="GO:0016020">
    <property type="term" value="C:membrane"/>
    <property type="evidence" value="ECO:0007669"/>
    <property type="project" value="UniProtKB-SubCell"/>
</dbReference>
<evidence type="ECO:0000256" key="3">
    <source>
        <dbReference type="ARBA" id="ARBA00022692"/>
    </source>
</evidence>
<evidence type="ECO:0000256" key="1">
    <source>
        <dbReference type="ARBA" id="ARBA00004167"/>
    </source>
</evidence>
<dbReference type="Pfam" id="PF08263">
    <property type="entry name" value="LRRNT_2"/>
    <property type="match status" value="1"/>
</dbReference>
<proteinExistence type="predicted"/>
<keyword evidence="9" id="KW-0325">Glycoprotein</keyword>
<keyword evidence="3 10" id="KW-0812">Transmembrane</keyword>
<accession>A0A0L9TU55</accession>
<evidence type="ECO:0000256" key="10">
    <source>
        <dbReference type="SAM" id="Phobius"/>
    </source>
</evidence>
<dbReference type="Gene3D" id="3.30.200.20">
    <property type="entry name" value="Phosphorylase Kinase, domain 1"/>
    <property type="match status" value="1"/>
</dbReference>
<feature type="chain" id="PRO_5005595351" description="Protein kinase domain-containing protein" evidence="11">
    <location>
        <begin position="26"/>
        <end position="689"/>
    </location>
</feature>
<dbReference type="InterPro" id="IPR013210">
    <property type="entry name" value="LRR_N_plant-typ"/>
</dbReference>
<comment type="subcellular location">
    <subcellularLocation>
        <location evidence="1">Membrane</location>
        <topology evidence="1">Single-pass membrane protein</topology>
    </subcellularLocation>
</comment>
<dbReference type="InterPro" id="IPR001245">
    <property type="entry name" value="Ser-Thr/Tyr_kinase_cat_dom"/>
</dbReference>
<dbReference type="FunFam" id="1.10.510.10:FF:000479">
    <property type="entry name" value="Leucine-rich repeat receptor-like protein kinase"/>
    <property type="match status" value="1"/>
</dbReference>
<feature type="transmembrane region" description="Helical" evidence="10">
    <location>
        <begin position="251"/>
        <end position="272"/>
    </location>
</feature>
<dbReference type="InterPro" id="IPR050647">
    <property type="entry name" value="Plant_LRR-RLKs"/>
</dbReference>
<evidence type="ECO:0000313" key="14">
    <source>
        <dbReference type="Proteomes" id="UP000053144"/>
    </source>
</evidence>
<keyword evidence="5" id="KW-0677">Repeat</keyword>
<dbReference type="AlphaFoldDB" id="A0A0L9TU55"/>
<feature type="signal peptide" evidence="11">
    <location>
        <begin position="1"/>
        <end position="25"/>
    </location>
</feature>
<dbReference type="GO" id="GO:0005524">
    <property type="term" value="F:ATP binding"/>
    <property type="evidence" value="ECO:0007669"/>
    <property type="project" value="UniProtKB-KW"/>
</dbReference>
<evidence type="ECO:0000256" key="6">
    <source>
        <dbReference type="ARBA" id="ARBA00022989"/>
    </source>
</evidence>
<evidence type="ECO:0000313" key="13">
    <source>
        <dbReference type="EMBL" id="KOM34123.1"/>
    </source>
</evidence>
<evidence type="ECO:0000256" key="7">
    <source>
        <dbReference type="ARBA" id="ARBA00023136"/>
    </source>
</evidence>
<feature type="domain" description="Protein kinase" evidence="12">
    <location>
        <begin position="369"/>
        <end position="653"/>
    </location>
</feature>
<evidence type="ECO:0000256" key="11">
    <source>
        <dbReference type="SAM" id="SignalP"/>
    </source>
</evidence>
<keyword evidence="7 10" id="KW-0472">Membrane</keyword>
<dbReference type="Proteomes" id="UP000053144">
    <property type="component" value="Chromosome 2"/>
</dbReference>
<dbReference type="EMBL" id="CM003372">
    <property type="protein sequence ID" value="KOM34123.1"/>
    <property type="molecule type" value="Genomic_DNA"/>
</dbReference>
<dbReference type="Gene3D" id="3.80.10.10">
    <property type="entry name" value="Ribonuclease Inhibitor"/>
    <property type="match status" value="1"/>
</dbReference>
<dbReference type="FunFam" id="3.80.10.10:FF:000062">
    <property type="entry name" value="protein STRUBBELIG-RECEPTOR FAMILY 3"/>
    <property type="match status" value="1"/>
</dbReference>
<dbReference type="PROSITE" id="PS50011">
    <property type="entry name" value="PROTEIN_KINASE_DOM"/>
    <property type="match status" value="1"/>
</dbReference>
<keyword evidence="4 11" id="KW-0732">Signal</keyword>
<dbReference type="PANTHER" id="PTHR48056">
    <property type="entry name" value="LRR RECEPTOR-LIKE SERINE/THREONINE-PROTEIN KINASE-RELATED"/>
    <property type="match status" value="1"/>
</dbReference>
<keyword evidence="8" id="KW-0675">Receptor</keyword>
<name>A0A0L9TU55_PHAAN</name>
<keyword evidence="6 10" id="KW-1133">Transmembrane helix</keyword>
<dbReference type="InterPro" id="IPR000719">
    <property type="entry name" value="Prot_kinase_dom"/>
</dbReference>
<protein>
    <recommendedName>
        <fullName evidence="12">Protein kinase domain-containing protein</fullName>
    </recommendedName>
</protein>
<keyword evidence="2" id="KW-0433">Leucine-rich repeat</keyword>
<dbReference type="GO" id="GO:0042802">
    <property type="term" value="F:identical protein binding"/>
    <property type="evidence" value="ECO:0007669"/>
    <property type="project" value="EnsemblPlants"/>
</dbReference>
<dbReference type="InterPro" id="IPR032675">
    <property type="entry name" value="LRR_dom_sf"/>
</dbReference>
<dbReference type="Pfam" id="PF07714">
    <property type="entry name" value="PK_Tyr_Ser-Thr"/>
    <property type="match status" value="1"/>
</dbReference>
<dbReference type="Gramene" id="KOM34123">
    <property type="protein sequence ID" value="KOM34123"/>
    <property type="gene ID" value="LR48_Vigan02g027300"/>
</dbReference>
<dbReference type="SUPFAM" id="SSF52058">
    <property type="entry name" value="L domain-like"/>
    <property type="match status" value="1"/>
</dbReference>
<organism evidence="13 14">
    <name type="scientific">Phaseolus angularis</name>
    <name type="common">Azuki bean</name>
    <name type="synonym">Vigna angularis</name>
    <dbReference type="NCBI Taxonomy" id="3914"/>
    <lineage>
        <taxon>Eukaryota</taxon>
        <taxon>Viridiplantae</taxon>
        <taxon>Streptophyta</taxon>
        <taxon>Embryophyta</taxon>
        <taxon>Tracheophyta</taxon>
        <taxon>Spermatophyta</taxon>
        <taxon>Magnoliopsida</taxon>
        <taxon>eudicotyledons</taxon>
        <taxon>Gunneridae</taxon>
        <taxon>Pentapetalae</taxon>
        <taxon>rosids</taxon>
        <taxon>fabids</taxon>
        <taxon>Fabales</taxon>
        <taxon>Fabaceae</taxon>
        <taxon>Papilionoideae</taxon>
        <taxon>50 kb inversion clade</taxon>
        <taxon>NPAAA clade</taxon>
        <taxon>indigoferoid/millettioid clade</taxon>
        <taxon>Phaseoleae</taxon>
        <taxon>Vigna</taxon>
    </lineage>
</organism>
<dbReference type="Gene3D" id="1.10.510.10">
    <property type="entry name" value="Transferase(Phosphotransferase) domain 1"/>
    <property type="match status" value="1"/>
</dbReference>
<dbReference type="Pfam" id="PF00560">
    <property type="entry name" value="LRR_1"/>
    <property type="match status" value="2"/>
</dbReference>
<dbReference type="PANTHER" id="PTHR48056:SF44">
    <property type="entry name" value="RECEPTOR PROTEIN KINASE CLAVATA1"/>
    <property type="match status" value="1"/>
</dbReference>
<evidence type="ECO:0000256" key="8">
    <source>
        <dbReference type="ARBA" id="ARBA00023170"/>
    </source>
</evidence>
<dbReference type="FunFam" id="3.30.200.20:FF:000125">
    <property type="entry name" value="Protein STRUBBELIG-RECEPTOR FAMILY 8"/>
    <property type="match status" value="1"/>
</dbReference>
<evidence type="ECO:0000256" key="9">
    <source>
        <dbReference type="ARBA" id="ARBA00023180"/>
    </source>
</evidence>
<dbReference type="OMA" id="THINMAY"/>
<gene>
    <name evidence="13" type="ORF">LR48_Vigan02g027300</name>
</gene>
<dbReference type="SUPFAM" id="SSF56112">
    <property type="entry name" value="Protein kinase-like (PK-like)"/>
    <property type="match status" value="1"/>
</dbReference>
<evidence type="ECO:0000256" key="4">
    <source>
        <dbReference type="ARBA" id="ARBA00022729"/>
    </source>
</evidence>
<dbReference type="InterPro" id="IPR001611">
    <property type="entry name" value="Leu-rich_rpt"/>
</dbReference>